<dbReference type="PROSITE" id="PS51318">
    <property type="entry name" value="TAT"/>
    <property type="match status" value="1"/>
</dbReference>
<comment type="caution">
    <text evidence="2">The sequence shown here is derived from an EMBL/GenBank/DDBJ whole genome shotgun (WGS) entry which is preliminary data.</text>
</comment>
<proteinExistence type="predicted"/>
<protein>
    <recommendedName>
        <fullName evidence="4">Regulation of enolase 1</fullName>
    </recommendedName>
</protein>
<dbReference type="Pfam" id="PF07081">
    <property type="entry name" value="DUF1349"/>
    <property type="match status" value="1"/>
</dbReference>
<evidence type="ECO:0000313" key="3">
    <source>
        <dbReference type="Proteomes" id="UP000032683"/>
    </source>
</evidence>
<evidence type="ECO:0000313" key="2">
    <source>
        <dbReference type="EMBL" id="GAO00238.1"/>
    </source>
</evidence>
<feature type="region of interest" description="Disordered" evidence="1">
    <location>
        <begin position="1"/>
        <end position="21"/>
    </location>
</feature>
<dbReference type="SUPFAM" id="SSF49899">
    <property type="entry name" value="Concanavalin A-like lectins/glucanases"/>
    <property type="match status" value="1"/>
</dbReference>
<name>A0A0D6Q9Q8_KOMXY</name>
<sequence length="238" mass="26193">MDMESLAVSNTGERNTHPGMTRRTVLAAGAVAGGMAFGAQARARASSPWHGGVWLNRPHHSAIAAGMLDMTTDRGSDFWRETFYGFTRDSGHFYGMHAPSRFTAQLRIRADYEKLYDQAGIMVRIDESRWVKAGIELSDGRAMLSSVLTDGRSDWATAPYGGDPKDFWMRATVMDGVLRLQVSADGKIWPLVRLAPFPLAESYLVGPVCCTPERQGLKVRFSDWTLGAPLGKALHDLT</sequence>
<dbReference type="EMBL" id="BANJ01000042">
    <property type="protein sequence ID" value="GAO00238.1"/>
    <property type="molecule type" value="Genomic_DNA"/>
</dbReference>
<evidence type="ECO:0008006" key="4">
    <source>
        <dbReference type="Google" id="ProtNLM"/>
    </source>
</evidence>
<dbReference type="InterPro" id="IPR009784">
    <property type="entry name" value="DUF1349"/>
</dbReference>
<dbReference type="Gene3D" id="2.60.120.200">
    <property type="match status" value="1"/>
</dbReference>
<gene>
    <name evidence="2" type="ORF">Gxy13693_042_072</name>
</gene>
<dbReference type="Proteomes" id="UP000032683">
    <property type="component" value="Unassembled WGS sequence"/>
</dbReference>
<dbReference type="InterPro" id="IPR013320">
    <property type="entry name" value="ConA-like_dom_sf"/>
</dbReference>
<accession>A0A0D6Q9Q8</accession>
<dbReference type="InterPro" id="IPR006311">
    <property type="entry name" value="TAT_signal"/>
</dbReference>
<organism evidence="2 3">
    <name type="scientific">Komagataeibacter xylinus NBRC 13693</name>
    <dbReference type="NCBI Taxonomy" id="1234668"/>
    <lineage>
        <taxon>Bacteria</taxon>
        <taxon>Pseudomonadati</taxon>
        <taxon>Pseudomonadota</taxon>
        <taxon>Alphaproteobacteria</taxon>
        <taxon>Acetobacterales</taxon>
        <taxon>Acetobacteraceae</taxon>
        <taxon>Komagataeibacter</taxon>
    </lineage>
</organism>
<reference evidence="2 3" key="1">
    <citation type="submission" date="2012-11" db="EMBL/GenBank/DDBJ databases">
        <title>Whole genome sequence of Gluconacetobacter xylinus NBRC 13693.</title>
        <authorList>
            <person name="Azuma Y."/>
            <person name="Higashiura N."/>
            <person name="Hirakawa H."/>
            <person name="Matsushita K."/>
        </authorList>
    </citation>
    <scope>NUCLEOTIDE SEQUENCE [LARGE SCALE GENOMIC DNA]</scope>
    <source>
        <strain evidence="2 3">NBRC 13693</strain>
    </source>
</reference>
<dbReference type="AlphaFoldDB" id="A0A0D6Q9Q8"/>
<dbReference type="PANTHER" id="PTHR35332">
    <property type="entry name" value="REGULATION OF ENOLASE PROTEIN 1"/>
    <property type="match status" value="1"/>
</dbReference>
<dbReference type="PANTHER" id="PTHR35332:SF2">
    <property type="entry name" value="REGULATION OF ENOLASE PROTEIN 1"/>
    <property type="match status" value="1"/>
</dbReference>
<evidence type="ECO:0000256" key="1">
    <source>
        <dbReference type="SAM" id="MobiDB-lite"/>
    </source>
</evidence>